<dbReference type="FunFam" id="3.90.550.10:FF:000231">
    <property type="entry name" value="Acylneuraminate cytidylyltransferase"/>
    <property type="match status" value="1"/>
</dbReference>
<dbReference type="CDD" id="cd01630">
    <property type="entry name" value="HAD_KDO-like"/>
    <property type="match status" value="1"/>
</dbReference>
<evidence type="ECO:0000256" key="9">
    <source>
        <dbReference type="ARBA" id="ARBA00022801"/>
    </source>
</evidence>
<evidence type="ECO:0000256" key="10">
    <source>
        <dbReference type="ARBA" id="ARBA00022842"/>
    </source>
</evidence>
<evidence type="ECO:0000256" key="8">
    <source>
        <dbReference type="ARBA" id="ARBA00022723"/>
    </source>
</evidence>
<comment type="subunit">
    <text evidence="6">Homotetramer.</text>
</comment>
<dbReference type="SUPFAM" id="SSF53448">
    <property type="entry name" value="Nucleotide-diphospho-sugar transferases"/>
    <property type="match status" value="1"/>
</dbReference>
<dbReference type="SFLD" id="SFLDF00036">
    <property type="entry name" value="deoxy-d-mannose-octulosonate_8"/>
    <property type="match status" value="1"/>
</dbReference>
<dbReference type="InterPro" id="IPR023214">
    <property type="entry name" value="HAD_sf"/>
</dbReference>
<dbReference type="InterPro" id="IPR010023">
    <property type="entry name" value="KdsC_fam"/>
</dbReference>
<dbReference type="HOGENOM" id="CLU_042930_0_2_2"/>
<dbReference type="SFLD" id="SFLDG01136">
    <property type="entry name" value="C1.6:_Phosphoserine_Phosphatas"/>
    <property type="match status" value="1"/>
</dbReference>
<dbReference type="InParanoid" id="Q8TJL6"/>
<keyword evidence="11" id="KW-0808">Transferase</keyword>
<dbReference type="PANTHER" id="PTHR21485">
    <property type="entry name" value="HAD SUPERFAMILY MEMBERS CMAS AND KDSC"/>
    <property type="match status" value="1"/>
</dbReference>
<dbReference type="InterPro" id="IPR003329">
    <property type="entry name" value="Cytidylyl_trans"/>
</dbReference>
<dbReference type="EMBL" id="AE010299">
    <property type="protein sequence ID" value="AAM07119.1"/>
    <property type="molecule type" value="Genomic_DNA"/>
</dbReference>
<dbReference type="InterPro" id="IPR050793">
    <property type="entry name" value="CMP-NeuNAc_synthase"/>
</dbReference>
<dbReference type="NCBIfam" id="TIGR01670">
    <property type="entry name" value="KdsC-phosphatas"/>
    <property type="match status" value="1"/>
</dbReference>
<evidence type="ECO:0000313" key="11">
    <source>
        <dbReference type="EMBL" id="AAM07119.1"/>
    </source>
</evidence>
<dbReference type="Gene3D" id="3.90.550.10">
    <property type="entry name" value="Spore Coat Polysaccharide Biosynthesis Protein SpsA, Chain A"/>
    <property type="match status" value="1"/>
</dbReference>
<comment type="similarity">
    <text evidence="5">Belongs to the CMP-NeuNAc synthase family.</text>
</comment>
<dbReference type="GO" id="GO:0046872">
    <property type="term" value="F:metal ion binding"/>
    <property type="evidence" value="ECO:0007669"/>
    <property type="project" value="UniProtKB-KW"/>
</dbReference>
<dbReference type="InterPro" id="IPR029044">
    <property type="entry name" value="Nucleotide-diphossugar_trans"/>
</dbReference>
<evidence type="ECO:0000256" key="1">
    <source>
        <dbReference type="ARBA" id="ARBA00001862"/>
    </source>
</evidence>
<dbReference type="Pfam" id="PF02348">
    <property type="entry name" value="CTP_transf_3"/>
    <property type="match status" value="1"/>
</dbReference>
<keyword evidence="8" id="KW-0479">Metal-binding</keyword>
<keyword evidence="10" id="KW-0460">Magnesium</keyword>
<evidence type="ECO:0000256" key="4">
    <source>
        <dbReference type="ARBA" id="ARBA00005893"/>
    </source>
</evidence>
<dbReference type="GeneID" id="1475660"/>
<sequence length="390" mass="44250">MKKYIALIPARGGSKSIPLKNIKKIAGKPLIYWTIEAAINCSKIDKVYLSTDSEKIIDTAKMIESKKFEIIGRSPETATDTASTESVMLEFASFHDFENLILIQATSPLLTAKELEEAIAIFEGSKADSLLSVVEQQRFIWKKSSDSLVKPLNYDPLNRPRRQNFEGYLVENGAFYITSKKLLQETECRISGNITYYKMPEDTYYEIDEPEDWEIIEKLLLSRKKINQSLGTKLKNIKLLITDVDGVLTDCGMYYSEYGDELKKFNTRDGMGIQLLREYGIKTAIITKENTKIVESRAKKLKVDDVHQGIDNKLIVFEELRKKYNLDYSEVVYVGDDINDIPVLEKTGISFCPNDAIDEVKDVCDYVLSKKGGEGTIREIVELVIGGRLP</sequence>
<dbReference type="SFLD" id="SFLDS00003">
    <property type="entry name" value="Haloacid_Dehalogenase"/>
    <property type="match status" value="1"/>
</dbReference>
<dbReference type="RefSeq" id="WP_011023668.1">
    <property type="nucleotide sequence ID" value="NC_003552.1"/>
</dbReference>
<dbReference type="SUPFAM" id="SSF56784">
    <property type="entry name" value="HAD-like"/>
    <property type="match status" value="1"/>
</dbReference>
<accession>Q8TJL6</accession>
<comment type="cofactor">
    <cofactor evidence="2">
        <name>Mg(2+)</name>
        <dbReference type="ChEBI" id="CHEBI:18420"/>
    </cofactor>
</comment>
<dbReference type="PANTHER" id="PTHR21485:SF3">
    <property type="entry name" value="N-ACYLNEURAMINATE CYTIDYLYLTRANSFERASE"/>
    <property type="match status" value="1"/>
</dbReference>
<dbReference type="GO" id="GO:0008781">
    <property type="term" value="F:N-acylneuraminate cytidylyltransferase activity"/>
    <property type="evidence" value="ECO:0000318"/>
    <property type="project" value="GO_Central"/>
</dbReference>
<dbReference type="FunFam" id="3.40.50.1000:FF:000029">
    <property type="entry name" value="3-deoxy-D-manno-octulosonate 8-phosphate phosphatase KdsC"/>
    <property type="match status" value="1"/>
</dbReference>
<dbReference type="GO" id="GO:0016788">
    <property type="term" value="F:hydrolase activity, acting on ester bonds"/>
    <property type="evidence" value="ECO:0007669"/>
    <property type="project" value="InterPro"/>
</dbReference>
<reference evidence="11 12" key="1">
    <citation type="journal article" date="2002" name="Genome Res.">
        <title>The genome of Methanosarcina acetivorans reveals extensive metabolic and physiological diversity.</title>
        <authorList>
            <person name="Galagan J.E."/>
            <person name="Nusbaum C."/>
            <person name="Roy A."/>
            <person name="Endrizzi M.G."/>
            <person name="Macdonald P."/>
            <person name="FitzHugh W."/>
            <person name="Calvo S."/>
            <person name="Engels R."/>
            <person name="Smirnov S."/>
            <person name="Atnoor D."/>
            <person name="Brown A."/>
            <person name="Allen N."/>
            <person name="Naylor J."/>
            <person name="Stange-Thomann N."/>
            <person name="DeArellano K."/>
            <person name="Johnson R."/>
            <person name="Linton L."/>
            <person name="McEwan P."/>
            <person name="McKernan K."/>
            <person name="Talamas J."/>
            <person name="Tirrell A."/>
            <person name="Ye W."/>
            <person name="Zimmer A."/>
            <person name="Barber R.D."/>
            <person name="Cann I."/>
            <person name="Graham D.E."/>
            <person name="Grahame D.A."/>
            <person name="Guss A."/>
            <person name="Hedderich R."/>
            <person name="Ingram-Smith C."/>
            <person name="Kuettner C.H."/>
            <person name="Krzycki J.A."/>
            <person name="Leigh J.A."/>
            <person name="Li W."/>
            <person name="Liu J."/>
            <person name="Mukhopadhyay B."/>
            <person name="Reeve J.N."/>
            <person name="Smith K."/>
            <person name="Springer T.A."/>
            <person name="Umayam L.A."/>
            <person name="White O."/>
            <person name="White R.H."/>
            <person name="de Macario E.C."/>
            <person name="Ferry J.G."/>
            <person name="Jarrell K.F."/>
            <person name="Jing H."/>
            <person name="Macario A.J.L."/>
            <person name="Paulsen I."/>
            <person name="Pritchett M."/>
            <person name="Sowers K.R."/>
            <person name="Swanson R.V."/>
            <person name="Zinder S.H."/>
            <person name="Lander E."/>
            <person name="Metcalf W.W."/>
            <person name="Birren B."/>
        </authorList>
    </citation>
    <scope>NUCLEOTIDE SEQUENCE [LARGE SCALE GENOMIC DNA]</scope>
    <source>
        <strain evidence="12">ATCC 35395 / DSM 2834 / JCM 12185 / C2A</strain>
    </source>
</reference>
<organism evidence="11 12">
    <name type="scientific">Methanosarcina acetivorans (strain ATCC 35395 / DSM 2834 / JCM 12185 / C2A)</name>
    <dbReference type="NCBI Taxonomy" id="188937"/>
    <lineage>
        <taxon>Archaea</taxon>
        <taxon>Methanobacteriati</taxon>
        <taxon>Methanobacteriota</taxon>
        <taxon>Stenosarchaea group</taxon>
        <taxon>Methanomicrobia</taxon>
        <taxon>Methanosarcinales</taxon>
        <taxon>Methanosarcinaceae</taxon>
        <taxon>Methanosarcina</taxon>
    </lineage>
</organism>
<dbReference type="AlphaFoldDB" id="Q8TJL6"/>
<keyword evidence="9" id="KW-0378">Hydrolase</keyword>
<evidence type="ECO:0000256" key="2">
    <source>
        <dbReference type="ARBA" id="ARBA00001946"/>
    </source>
</evidence>
<gene>
    <name evidence="11" type="primary">neuA</name>
    <name evidence="11" type="ordered locus">MA_3766</name>
</gene>
<dbReference type="Pfam" id="PF08282">
    <property type="entry name" value="Hydrolase_3"/>
    <property type="match status" value="1"/>
</dbReference>
<dbReference type="KEGG" id="mac:MA_3766"/>
<dbReference type="Gene3D" id="3.40.50.1000">
    <property type="entry name" value="HAD superfamily/HAD-like"/>
    <property type="match status" value="1"/>
</dbReference>
<dbReference type="EC" id="2.7.7.43" evidence="7"/>
<comment type="pathway">
    <text evidence="3">Amino-sugar metabolism; N-acetylneuraminate metabolism.</text>
</comment>
<dbReference type="SFLD" id="SFLDG01138">
    <property type="entry name" value="C1.6.2:_Deoxy-d-mannose-octulo"/>
    <property type="match status" value="1"/>
</dbReference>
<dbReference type="Proteomes" id="UP000002487">
    <property type="component" value="Chromosome"/>
</dbReference>
<dbReference type="InterPro" id="IPR036412">
    <property type="entry name" value="HAD-like_sf"/>
</dbReference>
<protein>
    <recommendedName>
        <fullName evidence="7">N-acylneuraminate cytidylyltransferase</fullName>
        <ecNumber evidence="7">2.7.7.43</ecNumber>
    </recommendedName>
</protein>
<evidence type="ECO:0000256" key="5">
    <source>
        <dbReference type="ARBA" id="ARBA00010726"/>
    </source>
</evidence>
<evidence type="ECO:0000256" key="6">
    <source>
        <dbReference type="ARBA" id="ARBA00011881"/>
    </source>
</evidence>
<keyword evidence="12" id="KW-1185">Reference proteome</keyword>
<dbReference type="STRING" id="188937.MA_3766"/>
<dbReference type="PhylomeDB" id="Q8TJL6"/>
<keyword evidence="11" id="KW-0548">Nucleotidyltransferase</keyword>
<dbReference type="GO" id="GO:0006054">
    <property type="term" value="P:N-acetylneuraminate metabolic process"/>
    <property type="evidence" value="ECO:0007669"/>
    <property type="project" value="UniProtKB-UniPathway"/>
</dbReference>
<dbReference type="EnsemblBacteria" id="AAM07119">
    <property type="protein sequence ID" value="AAM07119"/>
    <property type="gene ID" value="MA_3766"/>
</dbReference>
<comment type="similarity">
    <text evidence="4">Belongs to the KdsC family.</text>
</comment>
<name>Q8TJL6_METAC</name>
<evidence type="ECO:0000256" key="3">
    <source>
        <dbReference type="ARBA" id="ARBA00005141"/>
    </source>
</evidence>
<proteinExistence type="inferred from homology"/>
<evidence type="ECO:0000313" key="12">
    <source>
        <dbReference type="Proteomes" id="UP000002487"/>
    </source>
</evidence>
<evidence type="ECO:0000256" key="7">
    <source>
        <dbReference type="ARBA" id="ARBA00012491"/>
    </source>
</evidence>
<dbReference type="UniPathway" id="UPA00628"/>
<comment type="catalytic activity">
    <reaction evidence="1">
        <text>an N-acylneuraminate + CTP = a CMP-N-acyl-beta-neuraminate + diphosphate</text>
        <dbReference type="Rhea" id="RHEA:11344"/>
        <dbReference type="ChEBI" id="CHEBI:33019"/>
        <dbReference type="ChEBI" id="CHEBI:37563"/>
        <dbReference type="ChEBI" id="CHEBI:60073"/>
        <dbReference type="ChEBI" id="CHEBI:68671"/>
        <dbReference type="EC" id="2.7.7.43"/>
    </reaction>
</comment>
<dbReference type="CDD" id="cd02513">
    <property type="entry name" value="CMP-NeuAc_Synthase"/>
    <property type="match status" value="1"/>
</dbReference>
<dbReference type="OrthoDB" id="10155at2157"/>